<organism evidence="2 3">
    <name type="scientific">Stieleria varia</name>
    <dbReference type="NCBI Taxonomy" id="2528005"/>
    <lineage>
        <taxon>Bacteria</taxon>
        <taxon>Pseudomonadati</taxon>
        <taxon>Planctomycetota</taxon>
        <taxon>Planctomycetia</taxon>
        <taxon>Pirellulales</taxon>
        <taxon>Pirellulaceae</taxon>
        <taxon>Stieleria</taxon>
    </lineage>
</organism>
<feature type="signal peptide" evidence="1">
    <location>
        <begin position="1"/>
        <end position="22"/>
    </location>
</feature>
<keyword evidence="3" id="KW-1185">Reference proteome</keyword>
<feature type="chain" id="PRO_5023040382" description="HEAT repeat protein" evidence="1">
    <location>
        <begin position="23"/>
        <end position="336"/>
    </location>
</feature>
<dbReference type="EMBL" id="SJPN01000006">
    <property type="protein sequence ID" value="TWT98266.1"/>
    <property type="molecule type" value="Genomic_DNA"/>
</dbReference>
<comment type="caution">
    <text evidence="2">The sequence shown here is derived from an EMBL/GenBank/DDBJ whole genome shotgun (WGS) entry which is preliminary data.</text>
</comment>
<dbReference type="RefSeq" id="WP_146521888.1">
    <property type="nucleotide sequence ID" value="NZ_CP151726.1"/>
</dbReference>
<accession>A0A5C6AFR5</accession>
<dbReference type="AlphaFoldDB" id="A0A5C6AFR5"/>
<keyword evidence="1" id="KW-0732">Signal</keyword>
<name>A0A5C6AFR5_9BACT</name>
<dbReference type="OrthoDB" id="244061at2"/>
<protein>
    <recommendedName>
        <fullName evidence="4">HEAT repeat protein</fullName>
    </recommendedName>
</protein>
<evidence type="ECO:0000313" key="2">
    <source>
        <dbReference type="EMBL" id="TWT98266.1"/>
    </source>
</evidence>
<dbReference type="Proteomes" id="UP000320176">
    <property type="component" value="Unassembled WGS sequence"/>
</dbReference>
<evidence type="ECO:0008006" key="4">
    <source>
        <dbReference type="Google" id="ProtNLM"/>
    </source>
</evidence>
<evidence type="ECO:0000256" key="1">
    <source>
        <dbReference type="SAM" id="SignalP"/>
    </source>
</evidence>
<sequence precursor="true">MKTISVFAALFGVLLFHSTSRAQRTPPAEGLDFTRQEPPRSDFFAENGMARFRLRSGRLHLDRSCYRKGSAQFAVPPENEEFTETISVMAARGLPSMHYSVNHPEQRISVSVQDATWMRIESTLTKTGEQAILEQPHHGELVWTVQRGQLNEKYRGASLIHLLAQDSTGIKLHCGDLFRQLLDGRCLMQIHHQTQVELMGQLENIPEISDTAVDELIEGLRSDRASSRRHAMKQLLQLGRPAAPMLRKVLLSNDLEIEQRERIQEVLAQILSVEDDTPASLASSLANDREHWRHVAHRMTDAQIRLVDQRLTGLNLAHVAGLDADSPRDRISSRPR</sequence>
<reference evidence="2 3" key="1">
    <citation type="submission" date="2019-02" db="EMBL/GenBank/DDBJ databases">
        <title>Deep-cultivation of Planctomycetes and their phenomic and genomic characterization uncovers novel biology.</title>
        <authorList>
            <person name="Wiegand S."/>
            <person name="Jogler M."/>
            <person name="Boedeker C."/>
            <person name="Pinto D."/>
            <person name="Vollmers J."/>
            <person name="Rivas-Marin E."/>
            <person name="Kohn T."/>
            <person name="Peeters S.H."/>
            <person name="Heuer A."/>
            <person name="Rast P."/>
            <person name="Oberbeckmann S."/>
            <person name="Bunk B."/>
            <person name="Jeske O."/>
            <person name="Meyerdierks A."/>
            <person name="Storesund J.E."/>
            <person name="Kallscheuer N."/>
            <person name="Luecker S."/>
            <person name="Lage O.M."/>
            <person name="Pohl T."/>
            <person name="Merkel B.J."/>
            <person name="Hornburger P."/>
            <person name="Mueller R.-W."/>
            <person name="Bruemmer F."/>
            <person name="Labrenz M."/>
            <person name="Spormann A.M."/>
            <person name="Op Den Camp H."/>
            <person name="Overmann J."/>
            <person name="Amann R."/>
            <person name="Jetten M.S.M."/>
            <person name="Mascher T."/>
            <person name="Medema M.H."/>
            <person name="Devos D.P."/>
            <person name="Kaster A.-K."/>
            <person name="Ovreas L."/>
            <person name="Rohde M."/>
            <person name="Galperin M.Y."/>
            <person name="Jogler C."/>
        </authorList>
    </citation>
    <scope>NUCLEOTIDE SEQUENCE [LARGE SCALE GENOMIC DNA]</scope>
    <source>
        <strain evidence="2 3">Pla52n</strain>
    </source>
</reference>
<evidence type="ECO:0000313" key="3">
    <source>
        <dbReference type="Proteomes" id="UP000320176"/>
    </source>
</evidence>
<gene>
    <name evidence="2" type="ORF">Pla52n_47760</name>
</gene>
<proteinExistence type="predicted"/>